<proteinExistence type="predicted"/>
<dbReference type="Proteomes" id="UP000256980">
    <property type="component" value="Unassembled WGS sequence"/>
</dbReference>
<evidence type="ECO:0000313" key="3">
    <source>
        <dbReference type="Proteomes" id="UP000256980"/>
    </source>
</evidence>
<dbReference type="EMBL" id="QRDV01000011">
    <property type="protein sequence ID" value="RED38247.1"/>
    <property type="molecule type" value="Genomic_DNA"/>
</dbReference>
<keyword evidence="3" id="KW-1185">Reference proteome</keyword>
<sequence length="235" mass="27398">MVKENRVSKYLLYAVGEIILVVIGILIALQINTWNKNKQLRLSEIETLSEIQVALNQDVSVLSTNLKNLETKILHSREVILHIENKLPYEKKLDGLFMNVYYHRGYKTFNNSGFELLKERGFDIIQNTELRKRITKHYTTDLSDIIGILTRVEQLGLIQADNLYDNFKLTKIPEGFGGIMTAYDYNQLINDPKVLGPFYHLELLNLTYERNLTGFKEKTEEVLKMVNTELEERKK</sequence>
<protein>
    <submittedName>
        <fullName evidence="2">Uncharacterized protein</fullName>
    </submittedName>
</protein>
<evidence type="ECO:0000256" key="1">
    <source>
        <dbReference type="SAM" id="Phobius"/>
    </source>
</evidence>
<gene>
    <name evidence="2" type="ORF">DFQ10_11168</name>
</gene>
<accession>A0A3D9GQ57</accession>
<organism evidence="2 3">
    <name type="scientific">Winogradskyella eximia</name>
    <dbReference type="NCBI Taxonomy" id="262006"/>
    <lineage>
        <taxon>Bacteria</taxon>
        <taxon>Pseudomonadati</taxon>
        <taxon>Bacteroidota</taxon>
        <taxon>Flavobacteriia</taxon>
        <taxon>Flavobacteriales</taxon>
        <taxon>Flavobacteriaceae</taxon>
        <taxon>Winogradskyella</taxon>
    </lineage>
</organism>
<keyword evidence="1" id="KW-0812">Transmembrane</keyword>
<dbReference type="InterPro" id="IPR045749">
    <property type="entry name" value="DUF6090"/>
</dbReference>
<keyword evidence="1" id="KW-0472">Membrane</keyword>
<evidence type="ECO:0000313" key="2">
    <source>
        <dbReference type="EMBL" id="RED38247.1"/>
    </source>
</evidence>
<keyword evidence="1" id="KW-1133">Transmembrane helix</keyword>
<name>A0A3D9GQ57_9FLAO</name>
<dbReference type="Pfam" id="PF19578">
    <property type="entry name" value="DUF6090"/>
    <property type="match status" value="1"/>
</dbReference>
<comment type="caution">
    <text evidence="2">The sequence shown here is derived from an EMBL/GenBank/DDBJ whole genome shotgun (WGS) entry which is preliminary data.</text>
</comment>
<dbReference type="AlphaFoldDB" id="A0A3D9GQ57"/>
<feature type="transmembrane region" description="Helical" evidence="1">
    <location>
        <begin position="12"/>
        <end position="31"/>
    </location>
</feature>
<reference evidence="2 3" key="1">
    <citation type="submission" date="2018-07" db="EMBL/GenBank/DDBJ databases">
        <title>Genomic Encyclopedia of Type Strains, Phase III (KMG-III): the genomes of soil and plant-associated and newly described type strains.</title>
        <authorList>
            <person name="Whitman W."/>
        </authorList>
    </citation>
    <scope>NUCLEOTIDE SEQUENCE [LARGE SCALE GENOMIC DNA]</scope>
    <source>
        <strain evidence="2 3">CECT 7946</strain>
    </source>
</reference>